<evidence type="ECO:0000313" key="2">
    <source>
        <dbReference type="EMBL" id="GBP40184.1"/>
    </source>
</evidence>
<keyword evidence="3" id="KW-1185">Reference proteome</keyword>
<accession>A0A4C1VQR8</accession>
<protein>
    <submittedName>
        <fullName evidence="2">Uncharacterized protein</fullName>
    </submittedName>
</protein>
<organism evidence="2 3">
    <name type="scientific">Eumeta variegata</name>
    <name type="common">Bagworm moth</name>
    <name type="synonym">Eumeta japonica</name>
    <dbReference type="NCBI Taxonomy" id="151549"/>
    <lineage>
        <taxon>Eukaryota</taxon>
        <taxon>Metazoa</taxon>
        <taxon>Ecdysozoa</taxon>
        <taxon>Arthropoda</taxon>
        <taxon>Hexapoda</taxon>
        <taxon>Insecta</taxon>
        <taxon>Pterygota</taxon>
        <taxon>Neoptera</taxon>
        <taxon>Endopterygota</taxon>
        <taxon>Lepidoptera</taxon>
        <taxon>Glossata</taxon>
        <taxon>Ditrysia</taxon>
        <taxon>Tineoidea</taxon>
        <taxon>Psychidae</taxon>
        <taxon>Oiketicinae</taxon>
        <taxon>Eumeta</taxon>
    </lineage>
</organism>
<dbReference type="Proteomes" id="UP000299102">
    <property type="component" value="Unassembled WGS sequence"/>
</dbReference>
<comment type="caution">
    <text evidence="2">The sequence shown here is derived from an EMBL/GenBank/DDBJ whole genome shotgun (WGS) entry which is preliminary data.</text>
</comment>
<evidence type="ECO:0000313" key="3">
    <source>
        <dbReference type="Proteomes" id="UP000299102"/>
    </source>
</evidence>
<reference evidence="2 3" key="1">
    <citation type="journal article" date="2019" name="Commun. Biol.">
        <title>The bagworm genome reveals a unique fibroin gene that provides high tensile strength.</title>
        <authorList>
            <person name="Kono N."/>
            <person name="Nakamura H."/>
            <person name="Ohtoshi R."/>
            <person name="Tomita M."/>
            <person name="Numata K."/>
            <person name="Arakawa K."/>
        </authorList>
    </citation>
    <scope>NUCLEOTIDE SEQUENCE [LARGE SCALE GENOMIC DNA]</scope>
</reference>
<dbReference type="AlphaFoldDB" id="A0A4C1VQR8"/>
<dbReference type="EMBL" id="BGZK01000378">
    <property type="protein sequence ID" value="GBP40184.1"/>
    <property type="molecule type" value="Genomic_DNA"/>
</dbReference>
<proteinExistence type="predicted"/>
<evidence type="ECO:0000256" key="1">
    <source>
        <dbReference type="SAM" id="MobiDB-lite"/>
    </source>
</evidence>
<gene>
    <name evidence="2" type="ORF">EVAR_37585_1</name>
</gene>
<name>A0A4C1VQR8_EUMVA</name>
<feature type="region of interest" description="Disordered" evidence="1">
    <location>
        <begin position="80"/>
        <end position="103"/>
    </location>
</feature>
<sequence>MLEQNNGISDLVLQIALYIVVEILKESAVTLHAGPVPRTTADADAVATPSGYGVRTCPARHAPDGPDARLEKYVGRAVPRQRRIRDSRPKAAPSTAESPPPGAARARWIPFLGTCRHVGMRVPVGVELYLIYEFSASAKMAAACRLPPSRPAPSGGIRDLSA</sequence>